<organism evidence="1">
    <name type="scientific">marine sediment metagenome</name>
    <dbReference type="NCBI Taxonomy" id="412755"/>
    <lineage>
        <taxon>unclassified sequences</taxon>
        <taxon>metagenomes</taxon>
        <taxon>ecological metagenomes</taxon>
    </lineage>
</organism>
<feature type="non-terminal residue" evidence="1">
    <location>
        <position position="1"/>
    </location>
</feature>
<gene>
    <name evidence="1" type="ORF">S12H4_19942</name>
</gene>
<sequence length="164" mass="18270">KIYFDSIGYEYEGGGGGGGGCPILSVFNGEEYIEEGLLDIHVEEGGDDIIKEYQLIINPEPMKGKYLLRLTEHHKTHSYIDQVQFMAKLENGKEIFLPLVSAIHSDDGNVKRELLISDDVKTDIIGADLKEGSSEYIDLAFAALNGLKIVEYTFIIEGHNYIVK</sequence>
<proteinExistence type="predicted"/>
<accession>X1TGJ5</accession>
<dbReference type="AlphaFoldDB" id="X1TGJ5"/>
<evidence type="ECO:0000313" key="1">
    <source>
        <dbReference type="EMBL" id="GAI86710.1"/>
    </source>
</evidence>
<comment type="caution">
    <text evidence="1">The sequence shown here is derived from an EMBL/GenBank/DDBJ whole genome shotgun (WGS) entry which is preliminary data.</text>
</comment>
<protein>
    <submittedName>
        <fullName evidence="1">Uncharacterized protein</fullName>
    </submittedName>
</protein>
<dbReference type="EMBL" id="BARW01010040">
    <property type="protein sequence ID" value="GAI86710.1"/>
    <property type="molecule type" value="Genomic_DNA"/>
</dbReference>
<name>X1TGJ5_9ZZZZ</name>
<reference evidence="1" key="1">
    <citation type="journal article" date="2014" name="Front. Microbiol.">
        <title>High frequency of phylogenetically diverse reductive dehalogenase-homologous genes in deep subseafloor sedimentary metagenomes.</title>
        <authorList>
            <person name="Kawai M."/>
            <person name="Futagami T."/>
            <person name="Toyoda A."/>
            <person name="Takaki Y."/>
            <person name="Nishi S."/>
            <person name="Hori S."/>
            <person name="Arai W."/>
            <person name="Tsubouchi T."/>
            <person name="Morono Y."/>
            <person name="Uchiyama I."/>
            <person name="Ito T."/>
            <person name="Fujiyama A."/>
            <person name="Inagaki F."/>
            <person name="Takami H."/>
        </authorList>
    </citation>
    <scope>NUCLEOTIDE SEQUENCE</scope>
    <source>
        <strain evidence="1">Expedition CK06-06</strain>
    </source>
</reference>